<gene>
    <name evidence="2" type="ORF">EYC80_005202</name>
</gene>
<sequence length="83" mass="9879">MTVRGFTWIEIRVQMRLAFWKKKLISGLGPITDCLQARMVFEVYLLDCIMLFVLFYILFNFLHGGLMFLRLFARLFVCLYVGM</sequence>
<feature type="transmembrane region" description="Helical" evidence="1">
    <location>
        <begin position="39"/>
        <end position="59"/>
    </location>
</feature>
<reference evidence="2 3" key="1">
    <citation type="submission" date="2019-06" db="EMBL/GenBank/DDBJ databases">
        <title>Genome Sequence of the Brown Rot Fungal Pathogen Monilinia laxa.</title>
        <authorList>
            <person name="De Miccolis Angelini R.M."/>
            <person name="Landi L."/>
            <person name="Abate D."/>
            <person name="Pollastro S."/>
            <person name="Romanazzi G."/>
            <person name="Faretra F."/>
        </authorList>
    </citation>
    <scope>NUCLEOTIDE SEQUENCE [LARGE SCALE GENOMIC DNA]</scope>
    <source>
        <strain evidence="2 3">Mlax316</strain>
    </source>
</reference>
<dbReference type="Proteomes" id="UP000326757">
    <property type="component" value="Unassembled WGS sequence"/>
</dbReference>
<proteinExistence type="predicted"/>
<keyword evidence="1" id="KW-0812">Transmembrane</keyword>
<dbReference type="EMBL" id="VIGI01000002">
    <property type="protein sequence ID" value="KAB8303829.1"/>
    <property type="molecule type" value="Genomic_DNA"/>
</dbReference>
<evidence type="ECO:0000313" key="2">
    <source>
        <dbReference type="EMBL" id="KAB8303829.1"/>
    </source>
</evidence>
<name>A0A5N6KKV2_MONLA</name>
<evidence type="ECO:0000256" key="1">
    <source>
        <dbReference type="SAM" id="Phobius"/>
    </source>
</evidence>
<accession>A0A5N6KKV2</accession>
<evidence type="ECO:0000313" key="3">
    <source>
        <dbReference type="Proteomes" id="UP000326757"/>
    </source>
</evidence>
<protein>
    <recommendedName>
        <fullName evidence="4">Transmembrane protein</fullName>
    </recommendedName>
</protein>
<dbReference type="AlphaFoldDB" id="A0A5N6KKV2"/>
<comment type="caution">
    <text evidence="2">The sequence shown here is derived from an EMBL/GenBank/DDBJ whole genome shotgun (WGS) entry which is preliminary data.</text>
</comment>
<keyword evidence="1" id="KW-0472">Membrane</keyword>
<keyword evidence="1" id="KW-1133">Transmembrane helix</keyword>
<keyword evidence="3" id="KW-1185">Reference proteome</keyword>
<evidence type="ECO:0008006" key="4">
    <source>
        <dbReference type="Google" id="ProtNLM"/>
    </source>
</evidence>
<organism evidence="2 3">
    <name type="scientific">Monilinia laxa</name>
    <name type="common">Brown rot fungus</name>
    <name type="synonym">Sclerotinia laxa</name>
    <dbReference type="NCBI Taxonomy" id="61186"/>
    <lineage>
        <taxon>Eukaryota</taxon>
        <taxon>Fungi</taxon>
        <taxon>Dikarya</taxon>
        <taxon>Ascomycota</taxon>
        <taxon>Pezizomycotina</taxon>
        <taxon>Leotiomycetes</taxon>
        <taxon>Helotiales</taxon>
        <taxon>Sclerotiniaceae</taxon>
        <taxon>Monilinia</taxon>
    </lineage>
</organism>